<name>A0A8C0ZYF5_CASCN</name>
<dbReference type="InterPro" id="IPR027417">
    <property type="entry name" value="P-loop_NTPase"/>
</dbReference>
<evidence type="ECO:0000256" key="3">
    <source>
        <dbReference type="ARBA" id="ARBA00022801"/>
    </source>
</evidence>
<dbReference type="Gene3D" id="1.20.1000.10">
    <property type="entry name" value="Guanylate-binding protein, C-terminal domain"/>
    <property type="match status" value="1"/>
</dbReference>
<dbReference type="InterPro" id="IPR036543">
    <property type="entry name" value="Guanylate-bd_C_sf"/>
</dbReference>
<keyword evidence="5" id="KW-0342">GTP-binding</keyword>
<dbReference type="InterPro" id="IPR037684">
    <property type="entry name" value="GBP_C"/>
</dbReference>
<dbReference type="FunFam" id="1.20.1000.10:FF:000001">
    <property type="entry name" value="Guanylate binding protein 1"/>
    <property type="match status" value="1"/>
</dbReference>
<evidence type="ECO:0000256" key="4">
    <source>
        <dbReference type="ARBA" id="ARBA00022859"/>
    </source>
</evidence>
<keyword evidence="1" id="KW-0399">Innate immunity</keyword>
<dbReference type="InterPro" id="IPR015894">
    <property type="entry name" value="Guanylate-bd_N"/>
</dbReference>
<comment type="similarity">
    <text evidence="6">Belongs to the TRAFAC class dynamin-like GTPase superfamily. GB1/RHD3 GTPase family.</text>
</comment>
<evidence type="ECO:0000256" key="2">
    <source>
        <dbReference type="ARBA" id="ARBA00022741"/>
    </source>
</evidence>
<dbReference type="SUPFAM" id="SSF52540">
    <property type="entry name" value="P-loop containing nucleoside triphosphate hydrolases"/>
    <property type="match status" value="1"/>
</dbReference>
<keyword evidence="3" id="KW-0378">Hydrolase</keyword>
<keyword evidence="7" id="KW-0175">Coiled coil</keyword>
<evidence type="ECO:0000256" key="5">
    <source>
        <dbReference type="ARBA" id="ARBA00023134"/>
    </source>
</evidence>
<feature type="coiled-coil region" evidence="7">
    <location>
        <begin position="545"/>
        <end position="572"/>
    </location>
</feature>
<organism evidence="9">
    <name type="scientific">Castor canadensis</name>
    <name type="common">American beaver</name>
    <dbReference type="NCBI Taxonomy" id="51338"/>
    <lineage>
        <taxon>Eukaryota</taxon>
        <taxon>Metazoa</taxon>
        <taxon>Chordata</taxon>
        <taxon>Craniata</taxon>
        <taxon>Vertebrata</taxon>
        <taxon>Euteleostomi</taxon>
        <taxon>Mammalia</taxon>
        <taxon>Eutheria</taxon>
        <taxon>Euarchontoglires</taxon>
        <taxon>Glires</taxon>
        <taxon>Rodentia</taxon>
        <taxon>Castorimorpha</taxon>
        <taxon>Castoridae</taxon>
        <taxon>Castor</taxon>
    </lineage>
</organism>
<dbReference type="CDD" id="cd01851">
    <property type="entry name" value="GBP"/>
    <property type="match status" value="1"/>
</dbReference>
<feature type="domain" description="GB1/RHD3-type G" evidence="8">
    <location>
        <begin position="30"/>
        <end position="201"/>
    </location>
</feature>
<evidence type="ECO:0000256" key="7">
    <source>
        <dbReference type="SAM" id="Coils"/>
    </source>
</evidence>
<keyword evidence="2" id="KW-0547">Nucleotide-binding</keyword>
<dbReference type="SUPFAM" id="SSF48340">
    <property type="entry name" value="Interferon-induced guanylate-binding protein 1 (GBP1), C-terminal domain"/>
    <property type="match status" value="1"/>
</dbReference>
<dbReference type="InterPro" id="IPR030386">
    <property type="entry name" value="G_GB1_RHD3_dom"/>
</dbReference>
<keyword evidence="4" id="KW-0391">Immunity</keyword>
<dbReference type="Pfam" id="PF02263">
    <property type="entry name" value="GBP"/>
    <property type="match status" value="1"/>
</dbReference>
<evidence type="ECO:0000256" key="6">
    <source>
        <dbReference type="PROSITE-ProRule" id="PRU01052"/>
    </source>
</evidence>
<dbReference type="GO" id="GO:0071346">
    <property type="term" value="P:cellular response to type II interferon"/>
    <property type="evidence" value="ECO:0007669"/>
    <property type="project" value="UniProtKB-ARBA"/>
</dbReference>
<dbReference type="InterPro" id="IPR003191">
    <property type="entry name" value="Guanylate-bd/ATL_C"/>
</dbReference>
<dbReference type="CDD" id="cd16269">
    <property type="entry name" value="GBP_C"/>
    <property type="match status" value="1"/>
</dbReference>
<feature type="coiled-coil region" evidence="7">
    <location>
        <begin position="472"/>
        <end position="505"/>
    </location>
</feature>
<evidence type="ECO:0000259" key="8">
    <source>
        <dbReference type="PROSITE" id="PS51715"/>
    </source>
</evidence>
<dbReference type="PROSITE" id="PS51715">
    <property type="entry name" value="G_GB1_RHD3"/>
    <property type="match status" value="1"/>
</dbReference>
<dbReference type="GO" id="GO:0031347">
    <property type="term" value="P:regulation of defense response"/>
    <property type="evidence" value="ECO:0007669"/>
    <property type="project" value="UniProtKB-ARBA"/>
</dbReference>
<dbReference type="GO" id="GO:0003924">
    <property type="term" value="F:GTPase activity"/>
    <property type="evidence" value="ECO:0007669"/>
    <property type="project" value="InterPro"/>
</dbReference>
<dbReference type="FunFam" id="3.40.50.300:FF:000422">
    <property type="entry name" value="Guanylate-binding protein 1"/>
    <property type="match status" value="1"/>
</dbReference>
<sequence>MASALICLVKNMREQLMVNSEALRILEKISQPLVVVAIVGLCRTGKSYIMNRLAGQNSGYPLGSTVRSQTKGIWMWCLPHPNKPNHTLVLFDTEGLGDVEKNDSWIFALAMLLSSTFVYNSMGTINHQALEQLHYVTELTQLTRAKCSPKSDEVEDSAEFVSFFPDFVCAVRDFTLELKLDGHDITEDEYLENALKLIPGIRACVGGERECIRYFFPVWKCFVFDWPTSDKKLLCHMENVTENQLEWNFQVQTKNFCTYIFTMGKTKTLREGIIVTGNRLGTLVKTYMDAINSGTVPCMENAVTILAHRENTAAVQKAANNYSEQMAQRLGLPTDTLQELLDVHTAYEREAIANFMELSFKDENQEFQKMLVGTIERKKEDFVLKNEEASIKYCQDELKKLSEPLIEGISRGAFSVPGGHSLYLEAKRKVEQDYQLVPRKGVKASEALQSFLKSQDTIQKSILQSDKALTEGEKAIDRKEAAEKEQELLKQKQKEQEEIMEVQERSFRENMAQLQEKWEMERKNILREQERMLQHKLKVQEELLIDGFKQKSEELNKEINQLKEESEISKNKSPSIFSQFLDTLDTVFIAVRPGAGKLLGAGLKILSSHI</sequence>
<dbReference type="AlphaFoldDB" id="A0A8C0ZYF5"/>
<evidence type="ECO:0000256" key="1">
    <source>
        <dbReference type="ARBA" id="ARBA00022588"/>
    </source>
</evidence>
<dbReference type="Gene3D" id="3.40.50.300">
    <property type="entry name" value="P-loop containing nucleotide triphosphate hydrolases"/>
    <property type="match status" value="1"/>
</dbReference>
<proteinExistence type="inferred from homology"/>
<reference evidence="9" key="1">
    <citation type="submission" date="2023-09" db="UniProtKB">
        <authorList>
            <consortium name="Ensembl"/>
        </authorList>
    </citation>
    <scope>IDENTIFICATION</scope>
</reference>
<dbReference type="Ensembl" id="ENSCCNT00000037372.1">
    <property type="protein sequence ID" value="ENSCCNP00000029650.1"/>
    <property type="gene ID" value="ENSCCNG00000028360.1"/>
</dbReference>
<accession>A0A8C0ZYF5</accession>
<dbReference type="GO" id="GO:0005525">
    <property type="term" value="F:GTP binding"/>
    <property type="evidence" value="ECO:0007669"/>
    <property type="project" value="UniProtKB-KW"/>
</dbReference>
<dbReference type="PANTHER" id="PTHR10751">
    <property type="entry name" value="GUANYLATE BINDING PROTEIN"/>
    <property type="match status" value="1"/>
</dbReference>
<dbReference type="Pfam" id="PF02841">
    <property type="entry name" value="GBP_C"/>
    <property type="match status" value="1"/>
</dbReference>
<protein>
    <recommendedName>
        <fullName evidence="8">GB1/RHD3-type G domain-containing protein</fullName>
    </recommendedName>
</protein>
<evidence type="ECO:0000313" key="9">
    <source>
        <dbReference type="Ensembl" id="ENSCCNP00000029650.1"/>
    </source>
</evidence>